<dbReference type="GO" id="GO:0005886">
    <property type="term" value="C:plasma membrane"/>
    <property type="evidence" value="ECO:0007669"/>
    <property type="project" value="TreeGrafter"/>
</dbReference>
<accession>A0A7T0FZQ5</accession>
<dbReference type="InterPro" id="IPR051311">
    <property type="entry name" value="DedA_domain"/>
</dbReference>
<keyword evidence="1" id="KW-0472">Membrane</keyword>
<name>A0A7T0FZQ5_9BACT</name>
<dbReference type="Pfam" id="PF09335">
    <property type="entry name" value="VTT_dom"/>
    <property type="match status" value="1"/>
</dbReference>
<feature type="transmembrane region" description="Helical" evidence="1">
    <location>
        <begin position="169"/>
        <end position="193"/>
    </location>
</feature>
<feature type="transmembrane region" description="Helical" evidence="1">
    <location>
        <begin position="134"/>
        <end position="157"/>
    </location>
</feature>
<keyword evidence="1" id="KW-0812">Transmembrane</keyword>
<proteinExistence type="predicted"/>
<evidence type="ECO:0000313" key="3">
    <source>
        <dbReference type="EMBL" id="QPJ61098.1"/>
    </source>
</evidence>
<feature type="transmembrane region" description="Helical" evidence="1">
    <location>
        <begin position="53"/>
        <end position="73"/>
    </location>
</feature>
<evidence type="ECO:0000259" key="2">
    <source>
        <dbReference type="Pfam" id="PF09335"/>
    </source>
</evidence>
<evidence type="ECO:0000256" key="1">
    <source>
        <dbReference type="SAM" id="Phobius"/>
    </source>
</evidence>
<dbReference type="PANTHER" id="PTHR42709">
    <property type="entry name" value="ALKALINE PHOSPHATASE LIKE PROTEIN"/>
    <property type="match status" value="1"/>
</dbReference>
<dbReference type="InterPro" id="IPR032816">
    <property type="entry name" value="VTT_dom"/>
</dbReference>
<evidence type="ECO:0000313" key="4">
    <source>
        <dbReference type="Proteomes" id="UP000594688"/>
    </source>
</evidence>
<dbReference type="AlphaFoldDB" id="A0A7T0FZQ5"/>
<dbReference type="KEGG" id="nli:G3M70_04020"/>
<gene>
    <name evidence="3" type="ORF">G3M70_04020</name>
</gene>
<organism evidence="3 4">
    <name type="scientific">Candidatus Nitronauta litoralis</name>
    <dbReference type="NCBI Taxonomy" id="2705533"/>
    <lineage>
        <taxon>Bacteria</taxon>
        <taxon>Pseudomonadati</taxon>
        <taxon>Nitrospinota/Tectimicrobiota group</taxon>
        <taxon>Nitrospinota</taxon>
        <taxon>Nitrospinia</taxon>
        <taxon>Nitrospinales</taxon>
        <taxon>Nitrospinaceae</taxon>
        <taxon>Candidatus Nitronauta</taxon>
    </lineage>
</organism>
<protein>
    <submittedName>
        <fullName evidence="3">DedA family protein</fullName>
    </submittedName>
</protein>
<feature type="domain" description="VTT" evidence="2">
    <location>
        <begin position="35"/>
        <end position="157"/>
    </location>
</feature>
<sequence>MLRKTYDWVLHWSTTKHAVPALFLLSFAESSFFPIPPDVLLIAMCVAIPTRGLYFAAVCSVASVLGGMFGYFLGYQFMDLVGTRIVEFYGYEAQFDKIGQWYGEYQAWAVAAAGFTPLPYKVFTLAAGMFQVNFIVFTLASLASRSLRFFILAGLIYKFGPKIKEFIDRYFNLLAIVFFVGLVFGFVILKVVLGK</sequence>
<reference evidence="3 4" key="1">
    <citation type="submission" date="2020-02" db="EMBL/GenBank/DDBJ databases">
        <title>Genomic and physiological characterization of two novel Nitrospinaceae genera.</title>
        <authorList>
            <person name="Mueller A.J."/>
            <person name="Jung M.-Y."/>
            <person name="Strachan C.R."/>
            <person name="Herbold C.W."/>
            <person name="Kirkegaard R.H."/>
            <person name="Daims H."/>
        </authorList>
    </citation>
    <scope>NUCLEOTIDE SEQUENCE [LARGE SCALE GENOMIC DNA]</scope>
    <source>
        <strain evidence="3">EB</strain>
    </source>
</reference>
<dbReference type="EMBL" id="CP048685">
    <property type="protein sequence ID" value="QPJ61098.1"/>
    <property type="molecule type" value="Genomic_DNA"/>
</dbReference>
<dbReference type="Proteomes" id="UP000594688">
    <property type="component" value="Chromosome"/>
</dbReference>
<dbReference type="PANTHER" id="PTHR42709:SF11">
    <property type="entry name" value="DEDA FAMILY PROTEIN"/>
    <property type="match status" value="1"/>
</dbReference>
<keyword evidence="1" id="KW-1133">Transmembrane helix</keyword>
<feature type="transmembrane region" description="Helical" evidence="1">
    <location>
        <begin position="20"/>
        <end position="46"/>
    </location>
</feature>